<dbReference type="InterPro" id="IPR050295">
    <property type="entry name" value="Plant_2OG-oxidoreductases"/>
</dbReference>
<keyword evidence="3" id="KW-0408">Iron</keyword>
<feature type="domain" description="Isopenicillin N synthase-like Fe(2+) 2OG dioxygenase" evidence="4">
    <location>
        <begin position="67"/>
        <end position="131"/>
    </location>
</feature>
<keyword evidence="1" id="KW-0479">Metal-binding</keyword>
<evidence type="ECO:0000313" key="5">
    <source>
        <dbReference type="EMBL" id="KAF2315465.1"/>
    </source>
</evidence>
<comment type="caution">
    <text evidence="5">The sequence shown here is derived from an EMBL/GenBank/DDBJ whole genome shotgun (WGS) entry which is preliminary data.</text>
</comment>
<evidence type="ECO:0000313" key="6">
    <source>
        <dbReference type="Proteomes" id="UP000467840"/>
    </source>
</evidence>
<dbReference type="Pfam" id="PF03171">
    <property type="entry name" value="2OG-FeII_Oxy"/>
    <property type="match status" value="1"/>
</dbReference>
<sequence>MEGKGESSHASFTSAMNLTKSGAPNVPSRTFFLHQLGGKPWNPSSCDERCSRSHMGFFDLPLEGKMLLMSDNVHAPIMDQNKNWVSVPLTEGALLVQLGDQIEVMSNGQYKSVVHRATVSPGKKRFSIASLHSLALNKKMGPALELVDEQHPASYKEFSFRDFLDYISNNAILGFFLLYQYITG</sequence>
<evidence type="ECO:0000256" key="3">
    <source>
        <dbReference type="ARBA" id="ARBA00023004"/>
    </source>
</evidence>
<dbReference type="PANTHER" id="PTHR47991">
    <property type="entry name" value="OXOGLUTARATE/IRON-DEPENDENT DIOXYGENASE"/>
    <property type="match status" value="1"/>
</dbReference>
<proteinExistence type="predicted"/>
<keyword evidence="6" id="KW-1185">Reference proteome</keyword>
<dbReference type="InterPro" id="IPR027443">
    <property type="entry name" value="IPNS-like_sf"/>
</dbReference>
<gene>
    <name evidence="5" type="ORF">GH714_039322</name>
</gene>
<name>A0A6A6MSD5_HEVBR</name>
<evidence type="ECO:0000256" key="1">
    <source>
        <dbReference type="ARBA" id="ARBA00022723"/>
    </source>
</evidence>
<evidence type="ECO:0000256" key="2">
    <source>
        <dbReference type="ARBA" id="ARBA00022896"/>
    </source>
</evidence>
<dbReference type="Proteomes" id="UP000467840">
    <property type="component" value="Chromosome 15"/>
</dbReference>
<dbReference type="AlphaFoldDB" id="A0A6A6MSD5"/>
<keyword evidence="2" id="KW-0847">Vitamin C</keyword>
<dbReference type="SUPFAM" id="SSF51197">
    <property type="entry name" value="Clavaminate synthase-like"/>
    <property type="match status" value="1"/>
</dbReference>
<organism evidence="5 6">
    <name type="scientific">Hevea brasiliensis</name>
    <name type="common">Para rubber tree</name>
    <name type="synonym">Siphonia brasiliensis</name>
    <dbReference type="NCBI Taxonomy" id="3981"/>
    <lineage>
        <taxon>Eukaryota</taxon>
        <taxon>Viridiplantae</taxon>
        <taxon>Streptophyta</taxon>
        <taxon>Embryophyta</taxon>
        <taxon>Tracheophyta</taxon>
        <taxon>Spermatophyta</taxon>
        <taxon>Magnoliopsida</taxon>
        <taxon>eudicotyledons</taxon>
        <taxon>Gunneridae</taxon>
        <taxon>Pentapetalae</taxon>
        <taxon>rosids</taxon>
        <taxon>fabids</taxon>
        <taxon>Malpighiales</taxon>
        <taxon>Euphorbiaceae</taxon>
        <taxon>Crotonoideae</taxon>
        <taxon>Micrandreae</taxon>
        <taxon>Hevea</taxon>
    </lineage>
</organism>
<protein>
    <recommendedName>
        <fullName evidence="4">Isopenicillin N synthase-like Fe(2+) 2OG dioxygenase domain-containing protein</fullName>
    </recommendedName>
</protein>
<dbReference type="EMBL" id="JAAGAX010000005">
    <property type="protein sequence ID" value="KAF2315465.1"/>
    <property type="molecule type" value="Genomic_DNA"/>
</dbReference>
<reference evidence="5 6" key="1">
    <citation type="journal article" date="2020" name="Mol. Plant">
        <title>The Chromosome-Based Rubber Tree Genome Provides New Insights into Spurge Genome Evolution and Rubber Biosynthesis.</title>
        <authorList>
            <person name="Liu J."/>
            <person name="Shi C."/>
            <person name="Shi C.C."/>
            <person name="Li W."/>
            <person name="Zhang Q.J."/>
            <person name="Zhang Y."/>
            <person name="Li K."/>
            <person name="Lu H.F."/>
            <person name="Shi C."/>
            <person name="Zhu S.T."/>
            <person name="Xiao Z.Y."/>
            <person name="Nan H."/>
            <person name="Yue Y."/>
            <person name="Zhu X.G."/>
            <person name="Wu Y."/>
            <person name="Hong X.N."/>
            <person name="Fan G.Y."/>
            <person name="Tong Y."/>
            <person name="Zhang D."/>
            <person name="Mao C.L."/>
            <person name="Liu Y.L."/>
            <person name="Hao S.J."/>
            <person name="Liu W.Q."/>
            <person name="Lv M.Q."/>
            <person name="Zhang H.B."/>
            <person name="Liu Y."/>
            <person name="Hu-Tang G.R."/>
            <person name="Wang J.P."/>
            <person name="Wang J.H."/>
            <person name="Sun Y.H."/>
            <person name="Ni S.B."/>
            <person name="Chen W.B."/>
            <person name="Zhang X.C."/>
            <person name="Jiao Y.N."/>
            <person name="Eichler E.E."/>
            <person name="Li G.H."/>
            <person name="Liu X."/>
            <person name="Gao L.Z."/>
        </authorList>
    </citation>
    <scope>NUCLEOTIDE SEQUENCE [LARGE SCALE GENOMIC DNA]</scope>
    <source>
        <strain evidence="6">cv. GT1</strain>
        <tissue evidence="5">Leaf</tissue>
    </source>
</reference>
<dbReference type="GO" id="GO:0031418">
    <property type="term" value="F:L-ascorbic acid binding"/>
    <property type="evidence" value="ECO:0007669"/>
    <property type="project" value="UniProtKB-KW"/>
</dbReference>
<dbReference type="Gene3D" id="2.60.120.330">
    <property type="entry name" value="B-lactam Antibiotic, Isopenicillin N Synthase, Chain"/>
    <property type="match status" value="1"/>
</dbReference>
<evidence type="ECO:0000259" key="4">
    <source>
        <dbReference type="Pfam" id="PF03171"/>
    </source>
</evidence>
<dbReference type="GO" id="GO:0046872">
    <property type="term" value="F:metal ion binding"/>
    <property type="evidence" value="ECO:0007669"/>
    <property type="project" value="UniProtKB-KW"/>
</dbReference>
<dbReference type="InterPro" id="IPR044861">
    <property type="entry name" value="IPNS-like_FE2OG_OXY"/>
</dbReference>
<accession>A0A6A6MSD5</accession>